<dbReference type="AlphaFoldDB" id="A0A510Y4C5"/>
<feature type="transmembrane region" description="Helical" evidence="2">
    <location>
        <begin position="46"/>
        <end position="65"/>
    </location>
</feature>
<dbReference type="InterPro" id="IPR011701">
    <property type="entry name" value="MFS"/>
</dbReference>
<comment type="subcellular location">
    <subcellularLocation>
        <location evidence="1">Cell membrane</location>
        <topology evidence="1">Multi-pass membrane protein</topology>
    </subcellularLocation>
</comment>
<feature type="transmembrane region" description="Helical" evidence="2">
    <location>
        <begin position="18"/>
        <end position="39"/>
    </location>
</feature>
<sequence length="124" mass="13759">MNYSLEQKWNINMIQGPFITTFLQLGFIAGALTSAFIGFADKYKPCTIFIVSSILGAFLNALFIFSPLFEIGLALRFFTGVSLAGVYPIAVKLVSLWFDDNKGVSLEKRQMKQKSAPLIPKALE</sequence>
<dbReference type="GO" id="GO:0005886">
    <property type="term" value="C:plasma membrane"/>
    <property type="evidence" value="ECO:0007669"/>
    <property type="project" value="UniProtKB-SubCell"/>
</dbReference>
<proteinExistence type="predicted"/>
<gene>
    <name evidence="3" type="ORF">MHA01_10690</name>
</gene>
<evidence type="ECO:0008006" key="5">
    <source>
        <dbReference type="Google" id="ProtNLM"/>
    </source>
</evidence>
<keyword evidence="4" id="KW-1185">Reference proteome</keyword>
<feature type="transmembrane region" description="Helical" evidence="2">
    <location>
        <begin position="77"/>
        <end position="98"/>
    </location>
</feature>
<dbReference type="GO" id="GO:0022857">
    <property type="term" value="F:transmembrane transporter activity"/>
    <property type="evidence" value="ECO:0007669"/>
    <property type="project" value="InterPro"/>
</dbReference>
<dbReference type="Proteomes" id="UP000321051">
    <property type="component" value="Unassembled WGS sequence"/>
</dbReference>
<dbReference type="EMBL" id="BJUN01000005">
    <property type="protein sequence ID" value="GEK58164.1"/>
    <property type="molecule type" value="Genomic_DNA"/>
</dbReference>
<organism evidence="3 4">
    <name type="scientific">Marinococcus halophilus</name>
    <dbReference type="NCBI Taxonomy" id="1371"/>
    <lineage>
        <taxon>Bacteria</taxon>
        <taxon>Bacillati</taxon>
        <taxon>Bacillota</taxon>
        <taxon>Bacilli</taxon>
        <taxon>Bacillales</taxon>
        <taxon>Bacillaceae</taxon>
        <taxon>Marinococcus</taxon>
    </lineage>
</organism>
<dbReference type="Gene3D" id="1.20.1250.20">
    <property type="entry name" value="MFS general substrate transporter like domains"/>
    <property type="match status" value="1"/>
</dbReference>
<keyword evidence="2" id="KW-1133">Transmembrane helix</keyword>
<dbReference type="OrthoDB" id="9781976at2"/>
<dbReference type="InterPro" id="IPR036259">
    <property type="entry name" value="MFS_trans_sf"/>
</dbReference>
<dbReference type="Pfam" id="PF07690">
    <property type="entry name" value="MFS_1"/>
    <property type="match status" value="1"/>
</dbReference>
<name>A0A510Y4C5_MARHA</name>
<dbReference type="RefSeq" id="WP_094908315.1">
    <property type="nucleotide sequence ID" value="NZ_BJUN01000005.1"/>
</dbReference>
<evidence type="ECO:0000313" key="3">
    <source>
        <dbReference type="EMBL" id="GEK58164.1"/>
    </source>
</evidence>
<dbReference type="STRING" id="1371.GCA_900166605_02573"/>
<evidence type="ECO:0000256" key="2">
    <source>
        <dbReference type="SAM" id="Phobius"/>
    </source>
</evidence>
<accession>A0A510Y4C5</accession>
<keyword evidence="2" id="KW-0472">Membrane</keyword>
<comment type="caution">
    <text evidence="3">The sequence shown here is derived from an EMBL/GenBank/DDBJ whole genome shotgun (WGS) entry which is preliminary data.</text>
</comment>
<dbReference type="SUPFAM" id="SSF103473">
    <property type="entry name" value="MFS general substrate transporter"/>
    <property type="match status" value="1"/>
</dbReference>
<evidence type="ECO:0000256" key="1">
    <source>
        <dbReference type="ARBA" id="ARBA00004651"/>
    </source>
</evidence>
<reference evidence="3 4" key="1">
    <citation type="submission" date="2019-07" db="EMBL/GenBank/DDBJ databases">
        <title>Whole genome shotgun sequence of Marinococcus halophilus NBRC 102359.</title>
        <authorList>
            <person name="Hosoyama A."/>
            <person name="Uohara A."/>
            <person name="Ohji S."/>
            <person name="Ichikawa N."/>
        </authorList>
    </citation>
    <scope>NUCLEOTIDE SEQUENCE [LARGE SCALE GENOMIC DNA]</scope>
    <source>
        <strain evidence="3 4">NBRC 102359</strain>
    </source>
</reference>
<evidence type="ECO:0000313" key="4">
    <source>
        <dbReference type="Proteomes" id="UP000321051"/>
    </source>
</evidence>
<keyword evidence="2" id="KW-0812">Transmembrane</keyword>
<protein>
    <recommendedName>
        <fullName evidence="5">Major facilitator superfamily (MFS) profile domain-containing protein</fullName>
    </recommendedName>
</protein>